<dbReference type="Proteomes" id="UP001383192">
    <property type="component" value="Unassembled WGS sequence"/>
</dbReference>
<dbReference type="GO" id="GO:0006751">
    <property type="term" value="P:glutathione catabolic process"/>
    <property type="evidence" value="ECO:0007669"/>
    <property type="project" value="TreeGrafter"/>
</dbReference>
<protein>
    <recommendedName>
        <fullName evidence="3">Glutamine amidotransferase type-2 domain-containing protein</fullName>
    </recommendedName>
</protein>
<reference evidence="1 2" key="1">
    <citation type="submission" date="2024-01" db="EMBL/GenBank/DDBJ databases">
        <title>A draft genome for a cacao thread blight-causing isolate of Paramarasmius palmivorus.</title>
        <authorList>
            <person name="Baruah I.K."/>
            <person name="Bukari Y."/>
            <person name="Amoako-Attah I."/>
            <person name="Meinhardt L.W."/>
            <person name="Bailey B.A."/>
            <person name="Cohen S.P."/>
        </authorList>
    </citation>
    <scope>NUCLEOTIDE SEQUENCE [LARGE SCALE GENOMIC DNA]</scope>
    <source>
        <strain evidence="1 2">GH-12</strain>
    </source>
</reference>
<dbReference type="Gene3D" id="3.60.20.10">
    <property type="entry name" value="Glutamine Phosphoribosylpyrophosphate, subunit 1, domain 1"/>
    <property type="match status" value="2"/>
</dbReference>
<dbReference type="AlphaFoldDB" id="A0AAW0DIK0"/>
<comment type="caution">
    <text evidence="1">The sequence shown here is derived from an EMBL/GenBank/DDBJ whole genome shotgun (WGS) entry which is preliminary data.</text>
</comment>
<evidence type="ECO:0000313" key="2">
    <source>
        <dbReference type="Proteomes" id="UP001383192"/>
    </source>
</evidence>
<dbReference type="GO" id="GO:0061672">
    <property type="term" value="C:glutathione hydrolase complex"/>
    <property type="evidence" value="ECO:0007669"/>
    <property type="project" value="TreeGrafter"/>
</dbReference>
<dbReference type="PANTHER" id="PTHR43187:SF1">
    <property type="entry name" value="GLUTAMINE AMIDOTRANSFERASE DUG3-RELATED"/>
    <property type="match status" value="1"/>
</dbReference>
<sequence>MCRWFAYISDKEACLLEDVLIRPTHSIVKQVEDHYLPKLFHHVDKESDKEQRLDIRARNLYFNGHPFAFGRHIFMHNGGIAEFERIRRDICSKLSPKAYQNIHGTTDTEHLAALYFTHLGDDWDAQYSLEDMKKALELAIVDVLLLQSQLPDATTPLAPSSLNICTTDGHQLLAFRYRNSEDEQPPSLYLSTTAGVTLNRKFPGHPDFKKQEEVPEVHAAGLKGTNTLQRDVHGDHVIIASEPTTRDEDEWELIGKNKVFDTLSLSYA</sequence>
<dbReference type="PANTHER" id="PTHR43187">
    <property type="entry name" value="GLUTAMINE AMIDOTRANSFERASE DUG3-RELATED"/>
    <property type="match status" value="1"/>
</dbReference>
<dbReference type="SUPFAM" id="SSF56235">
    <property type="entry name" value="N-terminal nucleophile aminohydrolases (Ntn hydrolases)"/>
    <property type="match status" value="1"/>
</dbReference>
<gene>
    <name evidence="1" type="ORF">VNI00_004940</name>
</gene>
<dbReference type="EMBL" id="JAYKXP010000014">
    <property type="protein sequence ID" value="KAK7050829.1"/>
    <property type="molecule type" value="Genomic_DNA"/>
</dbReference>
<organism evidence="1 2">
    <name type="scientific">Paramarasmius palmivorus</name>
    <dbReference type="NCBI Taxonomy" id="297713"/>
    <lineage>
        <taxon>Eukaryota</taxon>
        <taxon>Fungi</taxon>
        <taxon>Dikarya</taxon>
        <taxon>Basidiomycota</taxon>
        <taxon>Agaricomycotina</taxon>
        <taxon>Agaricomycetes</taxon>
        <taxon>Agaricomycetidae</taxon>
        <taxon>Agaricales</taxon>
        <taxon>Marasmiineae</taxon>
        <taxon>Marasmiaceae</taxon>
        <taxon>Paramarasmius</taxon>
    </lineage>
</organism>
<accession>A0AAW0DIK0</accession>
<dbReference type="GO" id="GO:0005737">
    <property type="term" value="C:cytoplasm"/>
    <property type="evidence" value="ECO:0007669"/>
    <property type="project" value="TreeGrafter"/>
</dbReference>
<evidence type="ECO:0008006" key="3">
    <source>
        <dbReference type="Google" id="ProtNLM"/>
    </source>
</evidence>
<evidence type="ECO:0000313" key="1">
    <source>
        <dbReference type="EMBL" id="KAK7050829.1"/>
    </source>
</evidence>
<dbReference type="GO" id="GO:0008242">
    <property type="term" value="F:omega peptidase activity"/>
    <property type="evidence" value="ECO:0007669"/>
    <property type="project" value="TreeGrafter"/>
</dbReference>
<dbReference type="InterPro" id="IPR052373">
    <property type="entry name" value="Gamma-glu_amide_hydrolase"/>
</dbReference>
<dbReference type="Pfam" id="PF13522">
    <property type="entry name" value="GATase_6"/>
    <property type="match status" value="1"/>
</dbReference>
<name>A0AAW0DIK0_9AGAR</name>
<proteinExistence type="predicted"/>
<keyword evidence="2" id="KW-1185">Reference proteome</keyword>
<dbReference type="InterPro" id="IPR029055">
    <property type="entry name" value="Ntn_hydrolases_N"/>
</dbReference>